<reference evidence="1 2" key="1">
    <citation type="submission" date="2016-05" db="EMBL/GenBank/DDBJ databases">
        <title>Genome sequencing of Vitellibacter soesokkakensis RSSK-12.</title>
        <authorList>
            <person name="Thevarajoo S."/>
            <person name="Selvaratnam C."/>
            <person name="Goh K.M."/>
            <person name="Chan K.-G."/>
            <person name="Chong C.S."/>
        </authorList>
    </citation>
    <scope>NUCLEOTIDE SEQUENCE [LARGE SCALE GENOMIC DNA]</scope>
    <source>
        <strain evidence="1 2">RSSK-12</strain>
    </source>
</reference>
<evidence type="ECO:0008006" key="3">
    <source>
        <dbReference type="Google" id="ProtNLM"/>
    </source>
</evidence>
<comment type="caution">
    <text evidence="1">The sequence shown here is derived from an EMBL/GenBank/DDBJ whole genome shotgun (WGS) entry which is preliminary data.</text>
</comment>
<evidence type="ECO:0000313" key="1">
    <source>
        <dbReference type="EMBL" id="OAD91488.1"/>
    </source>
</evidence>
<dbReference type="RefSeq" id="WP_068761662.1">
    <property type="nucleotide sequence ID" value="NZ_LXIE01000012.1"/>
</dbReference>
<dbReference type="EMBL" id="LXIE01000012">
    <property type="protein sequence ID" value="OAD91488.1"/>
    <property type="molecule type" value="Genomic_DNA"/>
</dbReference>
<dbReference type="OrthoDB" id="1036397at2"/>
<dbReference type="STRING" id="1385699.A7A78_03055"/>
<organism evidence="1 2">
    <name type="scientific">Aequorivita soesokkakensis</name>
    <dbReference type="NCBI Taxonomy" id="1385699"/>
    <lineage>
        <taxon>Bacteria</taxon>
        <taxon>Pseudomonadati</taxon>
        <taxon>Bacteroidota</taxon>
        <taxon>Flavobacteriia</taxon>
        <taxon>Flavobacteriales</taxon>
        <taxon>Flavobacteriaceae</taxon>
        <taxon>Aequorivita</taxon>
    </lineage>
</organism>
<gene>
    <name evidence="1" type="ORF">A7A78_03055</name>
</gene>
<protein>
    <recommendedName>
        <fullName evidence="3">DUF2007 domain-containing protein</fullName>
    </recommendedName>
</protein>
<dbReference type="AlphaFoldDB" id="A0A1A9LDY9"/>
<accession>A0A1A9LDY9</accession>
<proteinExistence type="predicted"/>
<name>A0A1A9LDY9_9FLAO</name>
<dbReference type="Proteomes" id="UP000077552">
    <property type="component" value="Unassembled WGS sequence"/>
</dbReference>
<evidence type="ECO:0000313" key="2">
    <source>
        <dbReference type="Proteomes" id="UP000077552"/>
    </source>
</evidence>
<sequence>MVEVFITNIHNKIQAERVLKNLRIDYPKFELHYDLNETEFPFPCGHTVLRVEGDNISARQLMESVLIQGFKCEILEEKVCA</sequence>
<keyword evidence="2" id="KW-1185">Reference proteome</keyword>